<reference evidence="1" key="1">
    <citation type="submission" date="2015-11" db="EMBL/GenBank/DDBJ databases">
        <title>De novo transcriptome assembly of four potential Pierce s Disease insect vectors from Arizona vineyards.</title>
        <authorList>
            <person name="Tassone E.E."/>
        </authorList>
    </citation>
    <scope>NUCLEOTIDE SEQUENCE</scope>
</reference>
<evidence type="ECO:0000313" key="1">
    <source>
        <dbReference type="EMBL" id="JAT27294.1"/>
    </source>
</evidence>
<organism evidence="1">
    <name type="scientific">Graphocephala atropunctata</name>
    <dbReference type="NCBI Taxonomy" id="36148"/>
    <lineage>
        <taxon>Eukaryota</taxon>
        <taxon>Metazoa</taxon>
        <taxon>Ecdysozoa</taxon>
        <taxon>Arthropoda</taxon>
        <taxon>Hexapoda</taxon>
        <taxon>Insecta</taxon>
        <taxon>Pterygota</taxon>
        <taxon>Neoptera</taxon>
        <taxon>Paraneoptera</taxon>
        <taxon>Hemiptera</taxon>
        <taxon>Auchenorrhyncha</taxon>
        <taxon>Membracoidea</taxon>
        <taxon>Cicadellidae</taxon>
        <taxon>Cicadellinae</taxon>
        <taxon>Cicadellini</taxon>
        <taxon>Graphocephala</taxon>
    </lineage>
</organism>
<protein>
    <submittedName>
        <fullName evidence="1">Uncharacterized protein</fullName>
    </submittedName>
</protein>
<gene>
    <name evidence="1" type="ORF">g.54995</name>
</gene>
<accession>A0A1B6LUF3</accession>
<sequence>MLLFILLIATSASSQKPSDINTTKECGKLNTLCENEATCCLGLTCINTTTNGTQAPYHCETEELALRALNLQFFGTLHGDINVNPNDNVRSNSTRSRRRQGLLRRLINQRRKIQTKAESNDSGTSLNK</sequence>
<dbReference type="AlphaFoldDB" id="A0A1B6LUF3"/>
<proteinExistence type="predicted"/>
<dbReference type="EMBL" id="GEBQ01012683">
    <property type="protein sequence ID" value="JAT27294.1"/>
    <property type="molecule type" value="Transcribed_RNA"/>
</dbReference>
<name>A0A1B6LUF3_9HEMI</name>